<accession>Q6AKW0</accession>
<keyword evidence="1" id="KW-0472">Membrane</keyword>
<feature type="domain" description="Mce/MlaD" evidence="2">
    <location>
        <begin position="61"/>
        <end position="138"/>
    </location>
</feature>
<dbReference type="EMBL" id="CR522870">
    <property type="protein sequence ID" value="CAG37015.1"/>
    <property type="molecule type" value="Genomic_DNA"/>
</dbReference>
<keyword evidence="1" id="KW-1133">Transmembrane helix</keyword>
<proteinExistence type="predicted"/>
<evidence type="ECO:0000256" key="1">
    <source>
        <dbReference type="SAM" id="Phobius"/>
    </source>
</evidence>
<sequence length="173" mass="19127">MNLSSSIQIWLSHLYRDINYGEAMVQKKIEFYVGVFIIAGCLCFFWLFTALGGADWNRSDKYPIFGFFTSVSGLKVGAEVEMAGVEIGRVKSIILDTTRYVAKVELSLNKEVELSDDTIASVKTSGIIGDKYINLSAGGSEDMLAAGDIIYNTESSIDIESLISKYIFQKDSK</sequence>
<dbReference type="NCBIfam" id="TIGR04430">
    <property type="entry name" value="OM_asym_MlaD"/>
    <property type="match status" value="1"/>
</dbReference>
<reference evidence="4" key="1">
    <citation type="journal article" date="2004" name="Environ. Microbiol.">
        <title>The genome of Desulfotalea psychrophila, a sulfate-reducing bacterium from permanently cold Arctic sediments.</title>
        <authorList>
            <person name="Rabus R."/>
            <person name="Ruepp A."/>
            <person name="Frickey T."/>
            <person name="Rattei T."/>
            <person name="Fartmann B."/>
            <person name="Stark M."/>
            <person name="Bauer M."/>
            <person name="Zibat A."/>
            <person name="Lombardot T."/>
            <person name="Becker I."/>
            <person name="Amann J."/>
            <person name="Gellner K."/>
            <person name="Teeling H."/>
            <person name="Leuschner W.D."/>
            <person name="Gloeckner F.-O."/>
            <person name="Lupas A.N."/>
            <person name="Amann R."/>
            <person name="Klenk H.-P."/>
        </authorList>
    </citation>
    <scope>NUCLEOTIDE SEQUENCE [LARGE SCALE GENOMIC DNA]</scope>
    <source>
        <strain evidence="4">DSM 12343 / LSv54</strain>
    </source>
</reference>
<evidence type="ECO:0000313" key="4">
    <source>
        <dbReference type="Proteomes" id="UP000000602"/>
    </source>
</evidence>
<dbReference type="KEGG" id="dps:DP2286"/>
<keyword evidence="1" id="KW-0812">Transmembrane</keyword>
<dbReference type="GO" id="GO:0005548">
    <property type="term" value="F:phospholipid transporter activity"/>
    <property type="evidence" value="ECO:0007669"/>
    <property type="project" value="TreeGrafter"/>
</dbReference>
<dbReference type="GO" id="GO:0005543">
    <property type="term" value="F:phospholipid binding"/>
    <property type="evidence" value="ECO:0007669"/>
    <property type="project" value="TreeGrafter"/>
</dbReference>
<evidence type="ECO:0000313" key="3">
    <source>
        <dbReference type="EMBL" id="CAG37015.1"/>
    </source>
</evidence>
<dbReference type="Pfam" id="PF02470">
    <property type="entry name" value="MlaD"/>
    <property type="match status" value="1"/>
</dbReference>
<dbReference type="STRING" id="177439.DP2286"/>
<dbReference type="InterPro" id="IPR052336">
    <property type="entry name" value="MlaD_Phospholipid_Transporter"/>
</dbReference>
<dbReference type="InterPro" id="IPR003399">
    <property type="entry name" value="Mce/MlaD"/>
</dbReference>
<name>Q6AKW0_DESPS</name>
<dbReference type="AlphaFoldDB" id="Q6AKW0"/>
<dbReference type="PANTHER" id="PTHR33371:SF4">
    <property type="entry name" value="INTERMEMBRANE PHOSPHOLIPID TRANSPORT SYSTEM BINDING PROTEIN MLAD"/>
    <property type="match status" value="1"/>
</dbReference>
<dbReference type="PANTHER" id="PTHR33371">
    <property type="entry name" value="INTERMEMBRANE PHOSPHOLIPID TRANSPORT SYSTEM BINDING PROTEIN MLAD-RELATED"/>
    <property type="match status" value="1"/>
</dbReference>
<feature type="transmembrane region" description="Helical" evidence="1">
    <location>
        <begin position="31"/>
        <end position="51"/>
    </location>
</feature>
<gene>
    <name evidence="3" type="ordered locus">DP2286</name>
</gene>
<dbReference type="Proteomes" id="UP000000602">
    <property type="component" value="Chromosome"/>
</dbReference>
<organism evidence="3 4">
    <name type="scientific">Desulfotalea psychrophila (strain LSv54 / DSM 12343)</name>
    <dbReference type="NCBI Taxonomy" id="177439"/>
    <lineage>
        <taxon>Bacteria</taxon>
        <taxon>Pseudomonadati</taxon>
        <taxon>Thermodesulfobacteriota</taxon>
        <taxon>Desulfobulbia</taxon>
        <taxon>Desulfobulbales</taxon>
        <taxon>Desulfocapsaceae</taxon>
        <taxon>Desulfotalea</taxon>
    </lineage>
</organism>
<dbReference type="HOGENOM" id="CLU_107027_1_1_7"/>
<dbReference type="eggNOG" id="COG1463">
    <property type="taxonomic scope" value="Bacteria"/>
</dbReference>
<evidence type="ECO:0000259" key="2">
    <source>
        <dbReference type="Pfam" id="PF02470"/>
    </source>
</evidence>
<protein>
    <recommendedName>
        <fullName evidence="2">Mce/MlaD domain-containing protein</fullName>
    </recommendedName>
</protein>
<dbReference type="InterPro" id="IPR030970">
    <property type="entry name" value="ABC_MlaD"/>
</dbReference>
<keyword evidence="4" id="KW-1185">Reference proteome</keyword>